<comment type="caution">
    <text evidence="8">The sequence shown here is derived from an EMBL/GenBank/DDBJ whole genome shotgun (WGS) entry which is preliminary data.</text>
</comment>
<sequence length="692" mass="76056">MIQSFTMELIQPNDEVLIQLPSETTKLVKIVPDSIIGLGKFGSFPANSLLGRPYYLTWSILDGENFGLEPVPISELNSEKLATHTVPAATTSSSSDPAKASKKSKNTDSSTPSGVDSPGLALEDTAIGVQVGDDGEEDDEDVALDAGMLEQELEREQKLWEAEMKNNRDIRDDQTAQSMTWQEIEKLKKSGGTGSGKEIIARLLESHAYIDKKTAFSLAKYTKRKTNKYLKRIRVIPADIPNFTNYLITQKEPLKMLEIRDEAMGLMMSWADVKWGGRYLVIDDTGGLVVAAMAERMGLLTGEDARAPKKVSSARKRKREETDDGKDAKEEEEASVPQVEASEAPETTETAQKEANDHPFNTPIKPKTGYEQTTIPNSNTITVLHTQDQPNLSLLRPFNFDTANLINTTTHPLSTHLLSLSYLQLLSPESDVTLERPPVIPDPILRTLKSVKRSNYHRKCRRQERLLNIVSSTRRGGFDGAIIATGMELSGVINTVTPLLKGSGQLVIYSSSVEPLSEVVDWCSTLRRTEFMRIKKESETSSSSSSLTQLQLHTLDPDNTNPDIDPATLETLKSLPKLPAHTSDEYFPIDPTNLLAPTIHTSRVRTFQALPGRTHPLMTSRGGSEGYVLHATKVFPILEGKVEARGKFGSRKKGGGGGERSGGGGGRDKEKGKTSAKLNGKKEDVMEVDDLD</sequence>
<dbReference type="EMBL" id="JAVHJM010000001">
    <property type="protein sequence ID" value="KAK6521244.1"/>
    <property type="molecule type" value="Genomic_DNA"/>
</dbReference>
<dbReference type="GO" id="GO:0005634">
    <property type="term" value="C:nucleus"/>
    <property type="evidence" value="ECO:0007669"/>
    <property type="project" value="UniProtKB-SubCell"/>
</dbReference>
<evidence type="ECO:0000256" key="6">
    <source>
        <dbReference type="ARBA" id="ARBA00032319"/>
    </source>
</evidence>
<comment type="subcellular location">
    <subcellularLocation>
        <location evidence="1">Nucleus</location>
    </subcellularLocation>
</comment>
<dbReference type="GO" id="GO:0031515">
    <property type="term" value="C:tRNA (m1A) methyltransferase complex"/>
    <property type="evidence" value="ECO:0007669"/>
    <property type="project" value="InterPro"/>
</dbReference>
<feature type="compositionally biased region" description="Low complexity" evidence="7">
    <location>
        <begin position="540"/>
        <end position="551"/>
    </location>
</feature>
<dbReference type="InterPro" id="IPR017423">
    <property type="entry name" value="TRM6"/>
</dbReference>
<feature type="region of interest" description="Disordered" evidence="7">
    <location>
        <begin position="535"/>
        <end position="561"/>
    </location>
</feature>
<feature type="compositionally biased region" description="Low complexity" evidence="7">
    <location>
        <begin position="87"/>
        <end position="98"/>
    </location>
</feature>
<evidence type="ECO:0000256" key="7">
    <source>
        <dbReference type="SAM" id="MobiDB-lite"/>
    </source>
</evidence>
<name>A0AAN8NG65_9PEZI</name>
<keyword evidence="9" id="KW-1185">Reference proteome</keyword>
<feature type="compositionally biased region" description="Basic residues" evidence="7">
    <location>
        <begin position="308"/>
        <end position="318"/>
    </location>
</feature>
<feature type="region of interest" description="Disordered" evidence="7">
    <location>
        <begin position="84"/>
        <end position="122"/>
    </location>
</feature>
<evidence type="ECO:0000313" key="8">
    <source>
        <dbReference type="EMBL" id="KAK6521244.1"/>
    </source>
</evidence>
<evidence type="ECO:0000256" key="1">
    <source>
        <dbReference type="ARBA" id="ARBA00004123"/>
    </source>
</evidence>
<dbReference type="Pfam" id="PF04189">
    <property type="entry name" value="Gcd10p"/>
    <property type="match status" value="1"/>
</dbReference>
<keyword evidence="5" id="KW-0539">Nucleus</keyword>
<dbReference type="Proteomes" id="UP001307849">
    <property type="component" value="Unassembled WGS sequence"/>
</dbReference>
<organism evidence="8 9">
    <name type="scientific">Arthrobotrys conoides</name>
    <dbReference type="NCBI Taxonomy" id="74498"/>
    <lineage>
        <taxon>Eukaryota</taxon>
        <taxon>Fungi</taxon>
        <taxon>Dikarya</taxon>
        <taxon>Ascomycota</taxon>
        <taxon>Pezizomycotina</taxon>
        <taxon>Orbiliomycetes</taxon>
        <taxon>Orbiliales</taxon>
        <taxon>Orbiliaceae</taxon>
        <taxon>Arthrobotrys</taxon>
    </lineage>
</organism>
<proteinExistence type="inferred from homology"/>
<comment type="similarity">
    <text evidence="2">Belongs to the TRM6/GCD10 family.</text>
</comment>
<evidence type="ECO:0000256" key="2">
    <source>
        <dbReference type="ARBA" id="ARBA00008320"/>
    </source>
</evidence>
<reference evidence="8 9" key="1">
    <citation type="submission" date="2019-10" db="EMBL/GenBank/DDBJ databases">
        <authorList>
            <person name="Palmer J.M."/>
        </authorList>
    </citation>
    <scope>NUCLEOTIDE SEQUENCE [LARGE SCALE GENOMIC DNA]</scope>
    <source>
        <strain evidence="8 9">TWF506</strain>
    </source>
</reference>
<feature type="compositionally biased region" description="Gly residues" evidence="7">
    <location>
        <begin position="655"/>
        <end position="665"/>
    </location>
</feature>
<protein>
    <recommendedName>
        <fullName evidence="3">tRNA (adenine(58)-N(1))-methyltransferase non-catalytic subunit TRM6</fullName>
    </recommendedName>
    <alternativeName>
        <fullName evidence="6">tRNA(m1A58)-methyltransferase subunit TRM6</fullName>
    </alternativeName>
</protein>
<dbReference type="AlphaFoldDB" id="A0AAN8NG65"/>
<evidence type="ECO:0000256" key="3">
    <source>
        <dbReference type="ARBA" id="ARBA00021704"/>
    </source>
</evidence>
<evidence type="ECO:0000313" key="9">
    <source>
        <dbReference type="Proteomes" id="UP001307849"/>
    </source>
</evidence>
<evidence type="ECO:0000256" key="5">
    <source>
        <dbReference type="ARBA" id="ARBA00023242"/>
    </source>
</evidence>
<keyword evidence="4" id="KW-0819">tRNA processing</keyword>
<dbReference type="PANTHER" id="PTHR12945">
    <property type="entry name" value="TRANSLATION INITIATION FACTOR EIF3-RELATED"/>
    <property type="match status" value="1"/>
</dbReference>
<accession>A0AAN8NG65</accession>
<gene>
    <name evidence="8" type="primary">TRM6</name>
    <name evidence="8" type="ORF">TWF506_001468</name>
</gene>
<feature type="region of interest" description="Disordered" evidence="7">
    <location>
        <begin position="645"/>
        <end position="692"/>
    </location>
</feature>
<dbReference type="GO" id="GO:0030488">
    <property type="term" value="P:tRNA methylation"/>
    <property type="evidence" value="ECO:0007669"/>
    <property type="project" value="InterPro"/>
</dbReference>
<feature type="compositionally biased region" description="Basic and acidic residues" evidence="7">
    <location>
        <begin position="319"/>
        <end position="329"/>
    </location>
</feature>
<feature type="compositionally biased region" description="Low complexity" evidence="7">
    <location>
        <begin position="340"/>
        <end position="350"/>
    </location>
</feature>
<evidence type="ECO:0000256" key="4">
    <source>
        <dbReference type="ARBA" id="ARBA00022694"/>
    </source>
</evidence>
<feature type="region of interest" description="Disordered" evidence="7">
    <location>
        <begin position="305"/>
        <end position="374"/>
    </location>
</feature>
<dbReference type="PANTHER" id="PTHR12945:SF0">
    <property type="entry name" value="TRNA (ADENINE(58)-N(1))-METHYLTRANSFERASE NON-CATALYTIC SUBUNIT TRM6"/>
    <property type="match status" value="1"/>
</dbReference>